<accession>A0A952FRB8</accession>
<dbReference type="AlphaFoldDB" id="A0A952FRB8"/>
<evidence type="ECO:0000259" key="1">
    <source>
        <dbReference type="PROSITE" id="PS50943"/>
    </source>
</evidence>
<dbReference type="GO" id="GO:0003677">
    <property type="term" value="F:DNA binding"/>
    <property type="evidence" value="ECO:0007669"/>
    <property type="project" value="InterPro"/>
</dbReference>
<dbReference type="InterPro" id="IPR001387">
    <property type="entry name" value="Cro/C1-type_HTH"/>
</dbReference>
<dbReference type="EMBL" id="JAEKLZ010000242">
    <property type="protein sequence ID" value="MBW8726916.1"/>
    <property type="molecule type" value="Genomic_DNA"/>
</dbReference>
<gene>
    <name evidence="2" type="ORF">JF625_17440</name>
</gene>
<feature type="domain" description="HTH cro/C1-type" evidence="1">
    <location>
        <begin position="43"/>
        <end position="99"/>
    </location>
</feature>
<dbReference type="InterPro" id="IPR010982">
    <property type="entry name" value="Lambda_DNA-bd_dom_sf"/>
</dbReference>
<evidence type="ECO:0000313" key="3">
    <source>
        <dbReference type="Proteomes" id="UP000700706"/>
    </source>
</evidence>
<protein>
    <submittedName>
        <fullName evidence="2">Helix-turn-helix transcriptional regulator</fullName>
    </submittedName>
</protein>
<dbReference type="Proteomes" id="UP000700706">
    <property type="component" value="Unassembled WGS sequence"/>
</dbReference>
<dbReference type="PROSITE" id="PS50943">
    <property type="entry name" value="HTH_CROC1"/>
    <property type="match status" value="1"/>
</dbReference>
<organism evidence="2 3">
    <name type="scientific">Inquilinus limosus</name>
    <dbReference type="NCBI Taxonomy" id="171674"/>
    <lineage>
        <taxon>Bacteria</taxon>
        <taxon>Pseudomonadati</taxon>
        <taxon>Pseudomonadota</taxon>
        <taxon>Alphaproteobacteria</taxon>
        <taxon>Rhodospirillales</taxon>
        <taxon>Rhodospirillaceae</taxon>
        <taxon>Inquilinus</taxon>
    </lineage>
</organism>
<dbReference type="SUPFAM" id="SSF47413">
    <property type="entry name" value="lambda repressor-like DNA-binding domains"/>
    <property type="match status" value="1"/>
</dbReference>
<dbReference type="CDD" id="cd00093">
    <property type="entry name" value="HTH_XRE"/>
    <property type="match status" value="1"/>
</dbReference>
<proteinExistence type="predicted"/>
<dbReference type="Pfam" id="PF01381">
    <property type="entry name" value="HTH_3"/>
    <property type="match status" value="1"/>
</dbReference>
<dbReference type="Gene3D" id="1.10.260.40">
    <property type="entry name" value="lambda repressor-like DNA-binding domains"/>
    <property type="match status" value="1"/>
</dbReference>
<evidence type="ECO:0000313" key="2">
    <source>
        <dbReference type="EMBL" id="MBW8726916.1"/>
    </source>
</evidence>
<name>A0A952FRB8_9PROT</name>
<sequence>MLRTGLCGSVRICAEEDALVGLSAHPADHELSEEQSHAVAGLVREELARRRISRQFLADQAKISLSTLEKALSGRRPFTLATLIRLEEALGVKLRHPEAKPAASPAAPVRPASPVGVAPEGLGSYSRPAVSWIEGVYLTLRPSFGDRRAIYAYRTEIRWDDAGSHLAFHEADRVDAAFTQHGSVSVPHQSGHIYLVTNTSGQYRMAVLGRPTITGEMHGILTTLQAGPGSQLTPVASPIVLVPMAAAGVPEFGRISPDQACHARYRDTLRRTVEESFARFLPVTAE</sequence>
<comment type="caution">
    <text evidence="2">The sequence shown here is derived from an EMBL/GenBank/DDBJ whole genome shotgun (WGS) entry which is preliminary data.</text>
</comment>
<dbReference type="SMART" id="SM00530">
    <property type="entry name" value="HTH_XRE"/>
    <property type="match status" value="1"/>
</dbReference>
<reference evidence="2" key="1">
    <citation type="submission" date="2020-06" db="EMBL/GenBank/DDBJ databases">
        <title>Stable isotope informed genome-resolved metagenomics uncovers potential trophic interactions in rhizosphere soil.</title>
        <authorList>
            <person name="Starr E.P."/>
            <person name="Shi S."/>
            <person name="Blazewicz S.J."/>
            <person name="Koch B.J."/>
            <person name="Probst A.J."/>
            <person name="Hungate B.A."/>
            <person name="Pett-Ridge J."/>
            <person name="Firestone M.K."/>
            <person name="Banfield J.F."/>
        </authorList>
    </citation>
    <scope>NUCLEOTIDE SEQUENCE</scope>
    <source>
        <strain evidence="2">YM_69_17</strain>
    </source>
</reference>